<organism evidence="3">
    <name type="scientific">Streptomyces sp. NBC_00093</name>
    <dbReference type="NCBI Taxonomy" id="2975649"/>
    <lineage>
        <taxon>Bacteria</taxon>
        <taxon>Bacillati</taxon>
        <taxon>Actinomycetota</taxon>
        <taxon>Actinomycetes</taxon>
        <taxon>Kitasatosporales</taxon>
        <taxon>Streptomycetaceae</taxon>
        <taxon>Streptomyces</taxon>
    </lineage>
</organism>
<gene>
    <name evidence="3" type="ORF">OHA22_23195</name>
</gene>
<dbReference type="Pfam" id="PF26571">
    <property type="entry name" value="VldE"/>
    <property type="match status" value="1"/>
</dbReference>
<evidence type="ECO:0000259" key="2">
    <source>
        <dbReference type="Pfam" id="PF26607"/>
    </source>
</evidence>
<dbReference type="SUPFAM" id="SSF89372">
    <property type="entry name" value="Fucose-specific lectin"/>
    <property type="match status" value="1"/>
</dbReference>
<feature type="domain" description="PLL-like beta propeller" evidence="2">
    <location>
        <begin position="290"/>
        <end position="513"/>
    </location>
</feature>
<sequence>MPPTTPDFGPRIDDYARYEGQRGCDPAAKPGLLAFRDLVLAAYPGTRSLGIGRECGKPGVSEHKEGRAWDWGVDAHTQGHIADDLIGWLLATDRHGNPHAPARRFGIMYIIWNRRVWQAYRAGAGWTPYTGTSPHTDHVHFSFGWAGARKETSWWTAPGPVPGGPRVSVGVPSVVDHGAGMVLSGVDGSGAVTHRWQNAPGGAWSPWTPLGRPAPGAVGRPWTLVGRYGRLASFVRGNDGALWHTWQSQAGEWAPDWVSLGGRLASDPSVVLSPNGALSVFARDPEGRITHTWQRGAENGHAWHGSWVDMGGAVQGRPTVLVGRDGGMVFFVRGRDGSLHHRWQTVTGGPWSEWGPLGGRLASDPAVVLSPNGALSVFARDPEGRITHTWQRGPENGHAWHGSWVDMGGAVQGRPTALVGRDGGMVLFARGTDSALHHRWQTGTGGPWSDWTPLHGALTDDPAVVLGPSGDLSVFGRDPQGRVTHTWQRGPQHGHAWHETWVDMEGNLARDPEDSRVGAVVGSR</sequence>
<proteinExistence type="predicted"/>
<dbReference type="CDD" id="cd22954">
    <property type="entry name" value="PLL_lectin"/>
    <property type="match status" value="1"/>
</dbReference>
<name>A0AAU2A309_9ACTN</name>
<dbReference type="InterPro" id="IPR058593">
    <property type="entry name" value="ARB_07466-like_C"/>
</dbReference>
<protein>
    <submittedName>
        <fullName evidence="3">Uncharacterized protein</fullName>
    </submittedName>
</protein>
<dbReference type="Pfam" id="PF26607">
    <property type="entry name" value="DUF8189"/>
    <property type="match status" value="1"/>
</dbReference>
<dbReference type="Gene3D" id="2.120.10.70">
    <property type="entry name" value="Fucose-specific lectin"/>
    <property type="match status" value="2"/>
</dbReference>
<feature type="domain" description="ARB-07466-like C-terminal" evidence="1">
    <location>
        <begin position="27"/>
        <end position="139"/>
    </location>
</feature>
<dbReference type="InterPro" id="IPR058502">
    <property type="entry name" value="PLL-like_beta-prop"/>
</dbReference>
<accession>A0AAU2A309</accession>
<dbReference type="EMBL" id="CP108222">
    <property type="protein sequence ID" value="WTT18238.1"/>
    <property type="molecule type" value="Genomic_DNA"/>
</dbReference>
<dbReference type="AlphaFoldDB" id="A0AAU2A309"/>
<reference evidence="3" key="1">
    <citation type="submission" date="2022-10" db="EMBL/GenBank/DDBJ databases">
        <title>The complete genomes of actinobacterial strains from the NBC collection.</title>
        <authorList>
            <person name="Joergensen T.S."/>
            <person name="Alvarez Arevalo M."/>
            <person name="Sterndorff E.B."/>
            <person name="Faurdal D."/>
            <person name="Vuksanovic O."/>
            <person name="Mourched A.-S."/>
            <person name="Charusanti P."/>
            <person name="Shaw S."/>
            <person name="Blin K."/>
            <person name="Weber T."/>
        </authorList>
    </citation>
    <scope>NUCLEOTIDE SEQUENCE</scope>
    <source>
        <strain evidence="3">NBC_00093</strain>
    </source>
</reference>
<evidence type="ECO:0000313" key="3">
    <source>
        <dbReference type="EMBL" id="WTT18238.1"/>
    </source>
</evidence>
<evidence type="ECO:0000259" key="1">
    <source>
        <dbReference type="Pfam" id="PF26571"/>
    </source>
</evidence>